<comment type="subcellular location">
    <subcellularLocation>
        <location evidence="1">Cell membrane</location>
        <topology evidence="1">Multi-pass membrane protein</topology>
    </subcellularLocation>
</comment>
<feature type="transmembrane region" description="Helical" evidence="7">
    <location>
        <begin position="325"/>
        <end position="342"/>
    </location>
</feature>
<evidence type="ECO:0000256" key="2">
    <source>
        <dbReference type="ARBA" id="ARBA00022448"/>
    </source>
</evidence>
<dbReference type="Pfam" id="PF07690">
    <property type="entry name" value="MFS_1"/>
    <property type="match status" value="1"/>
</dbReference>
<dbReference type="AlphaFoldDB" id="C0BZ27"/>
<gene>
    <name evidence="9" type="ORF">CLOHYLEM_05066</name>
</gene>
<dbReference type="PANTHER" id="PTHR23517">
    <property type="entry name" value="RESISTANCE PROTEIN MDTM, PUTATIVE-RELATED-RELATED"/>
    <property type="match status" value="1"/>
</dbReference>
<dbReference type="InterPro" id="IPR020846">
    <property type="entry name" value="MFS_dom"/>
</dbReference>
<evidence type="ECO:0000256" key="5">
    <source>
        <dbReference type="ARBA" id="ARBA00022989"/>
    </source>
</evidence>
<dbReference type="InterPro" id="IPR011701">
    <property type="entry name" value="MFS"/>
</dbReference>
<feature type="domain" description="Major facilitator superfamily (MFS) profile" evidence="8">
    <location>
        <begin position="13"/>
        <end position="421"/>
    </location>
</feature>
<evidence type="ECO:0000313" key="9">
    <source>
        <dbReference type="EMBL" id="EEG75105.1"/>
    </source>
</evidence>
<dbReference type="PANTHER" id="PTHR23517:SF3">
    <property type="entry name" value="INTEGRAL MEMBRANE TRANSPORT PROTEIN"/>
    <property type="match status" value="1"/>
</dbReference>
<feature type="transmembrane region" description="Helical" evidence="7">
    <location>
        <begin position="107"/>
        <end position="129"/>
    </location>
</feature>
<keyword evidence="5 7" id="KW-1133">Transmembrane helix</keyword>
<dbReference type="GO" id="GO:0022857">
    <property type="term" value="F:transmembrane transporter activity"/>
    <property type="evidence" value="ECO:0007669"/>
    <property type="project" value="InterPro"/>
</dbReference>
<feature type="transmembrane region" description="Helical" evidence="7">
    <location>
        <begin position="150"/>
        <end position="168"/>
    </location>
</feature>
<feature type="transmembrane region" description="Helical" evidence="7">
    <location>
        <begin position="14"/>
        <end position="32"/>
    </location>
</feature>
<reference evidence="9" key="2">
    <citation type="submission" date="2013-06" db="EMBL/GenBank/DDBJ databases">
        <title>Draft genome sequence of Clostridium hylemonae (DSM 15053).</title>
        <authorList>
            <person name="Sudarsanam P."/>
            <person name="Ley R."/>
            <person name="Guruge J."/>
            <person name="Turnbaugh P.J."/>
            <person name="Mahowald M."/>
            <person name="Liep D."/>
            <person name="Gordon J."/>
        </authorList>
    </citation>
    <scope>NUCLEOTIDE SEQUENCE</scope>
    <source>
        <strain evidence="9">DSM 15053</strain>
    </source>
</reference>
<protein>
    <submittedName>
        <fullName evidence="9">Transporter, major facilitator family protein</fullName>
    </submittedName>
</protein>
<keyword evidence="6 7" id="KW-0472">Membrane</keyword>
<evidence type="ECO:0000256" key="3">
    <source>
        <dbReference type="ARBA" id="ARBA00022475"/>
    </source>
</evidence>
<keyword evidence="2" id="KW-0813">Transport</keyword>
<organism evidence="9 10">
    <name type="scientific">[Clostridium] hylemonae DSM 15053</name>
    <dbReference type="NCBI Taxonomy" id="553973"/>
    <lineage>
        <taxon>Bacteria</taxon>
        <taxon>Bacillati</taxon>
        <taxon>Bacillota</taxon>
        <taxon>Clostridia</taxon>
        <taxon>Lachnospirales</taxon>
        <taxon>Lachnospiraceae</taxon>
    </lineage>
</organism>
<evidence type="ECO:0000256" key="4">
    <source>
        <dbReference type="ARBA" id="ARBA00022692"/>
    </source>
</evidence>
<dbReference type="Proteomes" id="UP000004893">
    <property type="component" value="Unassembled WGS sequence"/>
</dbReference>
<feature type="transmembrane region" description="Helical" evidence="7">
    <location>
        <begin position="262"/>
        <end position="281"/>
    </location>
</feature>
<accession>C0BZ27</accession>
<proteinExistence type="predicted"/>
<dbReference type="STRING" id="553973.CLOHYLEM_05066"/>
<evidence type="ECO:0000313" key="10">
    <source>
        <dbReference type="Proteomes" id="UP000004893"/>
    </source>
</evidence>
<feature type="transmembrane region" description="Helical" evidence="7">
    <location>
        <begin position="236"/>
        <end position="256"/>
    </location>
</feature>
<comment type="caution">
    <text evidence="9">The sequence shown here is derived from an EMBL/GenBank/DDBJ whole genome shotgun (WGS) entry which is preliminary data.</text>
</comment>
<dbReference type="GO" id="GO:0005886">
    <property type="term" value="C:plasma membrane"/>
    <property type="evidence" value="ECO:0007669"/>
    <property type="project" value="UniProtKB-SubCell"/>
</dbReference>
<name>C0BZ27_9FIRM</name>
<dbReference type="Gene3D" id="1.20.1250.20">
    <property type="entry name" value="MFS general substrate transporter like domains"/>
    <property type="match status" value="2"/>
</dbReference>
<evidence type="ECO:0000256" key="1">
    <source>
        <dbReference type="ARBA" id="ARBA00004651"/>
    </source>
</evidence>
<dbReference type="EMBL" id="ABYI02000018">
    <property type="protein sequence ID" value="EEG75105.1"/>
    <property type="molecule type" value="Genomic_DNA"/>
</dbReference>
<reference evidence="9" key="1">
    <citation type="submission" date="2009-02" db="EMBL/GenBank/DDBJ databases">
        <authorList>
            <person name="Fulton L."/>
            <person name="Clifton S."/>
            <person name="Fulton B."/>
            <person name="Xu J."/>
            <person name="Minx P."/>
            <person name="Pepin K.H."/>
            <person name="Johnson M."/>
            <person name="Bhonagiri V."/>
            <person name="Nash W.E."/>
            <person name="Mardis E.R."/>
            <person name="Wilson R.K."/>
        </authorList>
    </citation>
    <scope>NUCLEOTIDE SEQUENCE [LARGE SCALE GENOMIC DNA]</scope>
    <source>
        <strain evidence="9">DSM 15053</strain>
    </source>
</reference>
<evidence type="ECO:0000256" key="7">
    <source>
        <dbReference type="SAM" id="Phobius"/>
    </source>
</evidence>
<keyword evidence="10" id="KW-1185">Reference proteome</keyword>
<dbReference type="SUPFAM" id="SSF103473">
    <property type="entry name" value="MFS general substrate transporter"/>
    <property type="match status" value="1"/>
</dbReference>
<dbReference type="InterPro" id="IPR050171">
    <property type="entry name" value="MFS_Transporters"/>
</dbReference>
<feature type="transmembrane region" description="Helical" evidence="7">
    <location>
        <begin position="302"/>
        <end position="319"/>
    </location>
</feature>
<feature type="transmembrane region" description="Helical" evidence="7">
    <location>
        <begin position="52"/>
        <end position="70"/>
    </location>
</feature>
<evidence type="ECO:0000259" key="8">
    <source>
        <dbReference type="PROSITE" id="PS50850"/>
    </source>
</evidence>
<keyword evidence="4 7" id="KW-0812">Transmembrane</keyword>
<evidence type="ECO:0000256" key="6">
    <source>
        <dbReference type="ARBA" id="ARBA00023136"/>
    </source>
</evidence>
<dbReference type="HOGENOM" id="CLU_043790_0_0_9"/>
<dbReference type="PROSITE" id="PS50850">
    <property type="entry name" value="MFS"/>
    <property type="match status" value="1"/>
</dbReference>
<dbReference type="InterPro" id="IPR036259">
    <property type="entry name" value="MFS_trans_sf"/>
</dbReference>
<keyword evidence="3" id="KW-1003">Cell membrane</keyword>
<feature type="transmembrane region" description="Helical" evidence="7">
    <location>
        <begin position="82"/>
        <end position="101"/>
    </location>
</feature>
<dbReference type="CDD" id="cd06174">
    <property type="entry name" value="MFS"/>
    <property type="match status" value="1"/>
</dbReference>
<feature type="transmembrane region" description="Helical" evidence="7">
    <location>
        <begin position="180"/>
        <end position="203"/>
    </location>
</feature>
<feature type="transmembrane region" description="Helical" evidence="7">
    <location>
        <begin position="395"/>
        <end position="416"/>
    </location>
</feature>
<feature type="transmembrane region" description="Helical" evidence="7">
    <location>
        <begin position="363"/>
        <end position="389"/>
    </location>
</feature>
<sequence>MRGMGMKKEKMDRYLQFMLMVLAAGAVYPMLYLRTNYQETMLEVFNMTLPQLNTVMSALGIAFTIGYLPSGIIADKFSAKKLVLVSLFGIAVGGFWFAQIPSYTSVIIIYAIWGFSAVLTFWSAHMKVVKMLASKGEEGRFFGILDGGRGVVEAILASVAVFIFARILGSATAIADKRSAMVAVIYLYSIVALVIGILVAVFVKENTSADNEVKEAAENEKFRFSDLGTLFKNKSIFIMAGIIFMSYAVTYTVYYFSGFLQTNVGVGPVAVSTIATVLLWMRPIGGIIGGFIADKFGKAKTVLLTLLCASALLVVISVIPYTSGQTVFCALIFILGFFIYAVRGTYWSLLGDCGVETKITGTAIGFSSLIGYLPEIFVPMISSFMFTAYGDKGGYSGFFISIAIAGAVGAVLLVLFMKVTGKKK</sequence>
<dbReference type="eggNOG" id="COG2223">
    <property type="taxonomic scope" value="Bacteria"/>
</dbReference>